<dbReference type="InterPro" id="IPR000522">
    <property type="entry name" value="ABC_transptr_permease_BtuC"/>
</dbReference>
<dbReference type="Proteomes" id="UP000005096">
    <property type="component" value="Chromosome"/>
</dbReference>
<evidence type="ECO:0000313" key="11">
    <source>
        <dbReference type="Proteomes" id="UP000005096"/>
    </source>
</evidence>
<evidence type="ECO:0000256" key="4">
    <source>
        <dbReference type="ARBA" id="ARBA00022475"/>
    </source>
</evidence>
<feature type="transmembrane region" description="Helical" evidence="9">
    <location>
        <begin position="163"/>
        <end position="181"/>
    </location>
</feature>
<evidence type="ECO:0000256" key="1">
    <source>
        <dbReference type="ARBA" id="ARBA00004651"/>
    </source>
</evidence>
<sequence>METSRVRTKTPQDLPPEGAAPFPFPLGADPSLPAPDALPLGKQTFLRPLLLWGALPLGALLLSFAVGRYPISPGQLLHALETALNASDASVPSALDTVLFRIRLPRILAALLVGASLGASGAALQGLFRNPLASPGLLGAVAGSGFGAALGICLSLPFPAIQALAFLWGLGAVLLACALGARMRHNPLLGLVLAGVMTGSLFTAATSLVKYVADPSDKLPAITFWLMGSLSSVAPRDLLFLLPPVVLGIAPLVLVRWRLNVLSLGEEEARALGLNVRGFRWLVILCTTLATAAAISVCGMIGWVGLVVPHLCRMAVGSDFKALLPASVLGGGVFLLLVDDLARILAAVEIPLGILTALVGVPFFLWLATRKGAAF</sequence>
<dbReference type="eggNOG" id="COG0609">
    <property type="taxonomic scope" value="Bacteria"/>
</dbReference>
<dbReference type="RefSeq" id="WP_006300211.1">
    <property type="nucleotide sequence ID" value="NZ_CM001022.1"/>
</dbReference>
<feature type="transmembrane region" description="Helical" evidence="9">
    <location>
        <begin position="136"/>
        <end position="157"/>
    </location>
</feature>
<comment type="subcellular location">
    <subcellularLocation>
        <location evidence="1">Cell membrane</location>
        <topology evidence="1">Multi-pass membrane protein</topology>
    </subcellularLocation>
</comment>
<feature type="transmembrane region" description="Helical" evidence="9">
    <location>
        <begin position="279"/>
        <end position="308"/>
    </location>
</feature>
<dbReference type="CDD" id="cd06550">
    <property type="entry name" value="TM_ABC_iron-siderophores_like"/>
    <property type="match status" value="1"/>
</dbReference>
<accession>E3D0X0</accession>
<feature type="transmembrane region" description="Helical" evidence="9">
    <location>
        <begin position="320"/>
        <end position="338"/>
    </location>
</feature>
<dbReference type="PANTHER" id="PTHR30472">
    <property type="entry name" value="FERRIC ENTEROBACTIN TRANSPORT SYSTEM PERMEASE PROTEIN"/>
    <property type="match status" value="1"/>
</dbReference>
<dbReference type="PaxDb" id="584708-Apau_0623"/>
<dbReference type="STRING" id="584708.Apau_0623"/>
<keyword evidence="3" id="KW-0813">Transport</keyword>
<dbReference type="GO" id="GO:0022857">
    <property type="term" value="F:transmembrane transporter activity"/>
    <property type="evidence" value="ECO:0007669"/>
    <property type="project" value="InterPro"/>
</dbReference>
<dbReference type="EMBL" id="CM001022">
    <property type="protein sequence ID" value="EFQ23052.1"/>
    <property type="molecule type" value="Genomic_DNA"/>
</dbReference>
<dbReference type="Pfam" id="PF01032">
    <property type="entry name" value="FecCD"/>
    <property type="match status" value="1"/>
</dbReference>
<gene>
    <name evidence="10" type="ORF">Apau_0623</name>
</gene>
<evidence type="ECO:0000256" key="5">
    <source>
        <dbReference type="ARBA" id="ARBA00022692"/>
    </source>
</evidence>
<feature type="transmembrane region" description="Helical" evidence="9">
    <location>
        <begin position="241"/>
        <end position="259"/>
    </location>
</feature>
<dbReference type="GO" id="GO:0005886">
    <property type="term" value="C:plasma membrane"/>
    <property type="evidence" value="ECO:0007669"/>
    <property type="project" value="UniProtKB-SubCell"/>
</dbReference>
<dbReference type="AlphaFoldDB" id="E3D0X0"/>
<evidence type="ECO:0000256" key="8">
    <source>
        <dbReference type="SAM" id="MobiDB-lite"/>
    </source>
</evidence>
<comment type="similarity">
    <text evidence="2">Belongs to the binding-protein-dependent transport system permease family. FecCD subfamily.</text>
</comment>
<feature type="transmembrane region" description="Helical" evidence="9">
    <location>
        <begin position="107"/>
        <end position="124"/>
    </location>
</feature>
<dbReference type="FunFam" id="1.10.3470.10:FF:000001">
    <property type="entry name" value="Vitamin B12 ABC transporter permease BtuC"/>
    <property type="match status" value="1"/>
</dbReference>
<protein>
    <submittedName>
        <fullName evidence="10">Transport system permease protein</fullName>
    </submittedName>
</protein>
<keyword evidence="4" id="KW-1003">Cell membrane</keyword>
<feature type="transmembrane region" description="Helical" evidence="9">
    <location>
        <begin position="49"/>
        <end position="71"/>
    </location>
</feature>
<proteinExistence type="inferred from homology"/>
<evidence type="ECO:0000256" key="7">
    <source>
        <dbReference type="ARBA" id="ARBA00023136"/>
    </source>
</evidence>
<dbReference type="GO" id="GO:0033214">
    <property type="term" value="P:siderophore-iron import into cell"/>
    <property type="evidence" value="ECO:0007669"/>
    <property type="project" value="TreeGrafter"/>
</dbReference>
<dbReference type="SUPFAM" id="SSF81345">
    <property type="entry name" value="ABC transporter involved in vitamin B12 uptake, BtuC"/>
    <property type="match status" value="1"/>
</dbReference>
<evidence type="ECO:0000256" key="2">
    <source>
        <dbReference type="ARBA" id="ARBA00007935"/>
    </source>
</evidence>
<keyword evidence="7 9" id="KW-0472">Membrane</keyword>
<feature type="transmembrane region" description="Helical" evidence="9">
    <location>
        <begin position="344"/>
        <end position="368"/>
    </location>
</feature>
<keyword evidence="5 9" id="KW-0812">Transmembrane</keyword>
<keyword evidence="6 9" id="KW-1133">Transmembrane helix</keyword>
<feature type="region of interest" description="Disordered" evidence="8">
    <location>
        <begin position="1"/>
        <end position="20"/>
    </location>
</feature>
<evidence type="ECO:0000256" key="9">
    <source>
        <dbReference type="SAM" id="Phobius"/>
    </source>
</evidence>
<evidence type="ECO:0000256" key="3">
    <source>
        <dbReference type="ARBA" id="ARBA00022448"/>
    </source>
</evidence>
<name>E3D0X0_9BACT</name>
<dbReference type="Gene3D" id="1.10.3470.10">
    <property type="entry name" value="ABC transporter involved in vitamin B12 uptake, BtuC"/>
    <property type="match status" value="1"/>
</dbReference>
<dbReference type="InterPro" id="IPR037294">
    <property type="entry name" value="ABC_BtuC-like"/>
</dbReference>
<dbReference type="PANTHER" id="PTHR30472:SF70">
    <property type="entry name" value="MOLYBDATE IMPORT SYSTEM PERMEASE PROTEIN MOLB"/>
    <property type="match status" value="1"/>
</dbReference>
<keyword evidence="11" id="KW-1185">Reference proteome</keyword>
<organism evidence="10 11">
    <name type="scientific">Aminomonas paucivorans DSM 12260</name>
    <dbReference type="NCBI Taxonomy" id="584708"/>
    <lineage>
        <taxon>Bacteria</taxon>
        <taxon>Thermotogati</taxon>
        <taxon>Synergistota</taxon>
        <taxon>Synergistia</taxon>
        <taxon>Synergistales</taxon>
        <taxon>Synergistaceae</taxon>
        <taxon>Aminomonas</taxon>
    </lineage>
</organism>
<evidence type="ECO:0000313" key="10">
    <source>
        <dbReference type="EMBL" id="EFQ23052.1"/>
    </source>
</evidence>
<feature type="transmembrane region" description="Helical" evidence="9">
    <location>
        <begin position="188"/>
        <end position="213"/>
    </location>
</feature>
<reference evidence="10 11" key="1">
    <citation type="journal article" date="2010" name="Stand. Genomic Sci.">
        <title>Non-contiguous finished genome sequence of Aminomonas paucivorans type strain (GLU-3).</title>
        <authorList>
            <person name="Pitluck S."/>
            <person name="Yasawong M."/>
            <person name="Held B."/>
            <person name="Lapidus A."/>
            <person name="Nolan M."/>
            <person name="Copeland A."/>
            <person name="Lucas S."/>
            <person name="Del Rio T.G."/>
            <person name="Tice H."/>
            <person name="Cheng J.F."/>
            <person name="Chertkov O."/>
            <person name="Goodwin L."/>
            <person name="Tapia R."/>
            <person name="Han C."/>
            <person name="Liolios K."/>
            <person name="Ivanova N."/>
            <person name="Mavromatis K."/>
            <person name="Ovchinnikova G."/>
            <person name="Pati A."/>
            <person name="Chen A."/>
            <person name="Palaniappan K."/>
            <person name="Land M."/>
            <person name="Hauser L."/>
            <person name="Chang Y.J."/>
            <person name="Jeffries C.D."/>
            <person name="Pukall R."/>
            <person name="Spring S."/>
            <person name="Rohde M."/>
            <person name="Sikorski J."/>
            <person name="Goker M."/>
            <person name="Woyke T."/>
            <person name="Bristow J."/>
            <person name="Eisen J.A."/>
            <person name="Markowitz V."/>
            <person name="Hugenholtz P."/>
            <person name="Kyrpides N.C."/>
            <person name="Klenk H.P."/>
        </authorList>
    </citation>
    <scope>NUCLEOTIDE SEQUENCE [LARGE SCALE GENOMIC DNA]</scope>
    <source>
        <strain evidence="10 11">DSM 12260</strain>
    </source>
</reference>
<evidence type="ECO:0000256" key="6">
    <source>
        <dbReference type="ARBA" id="ARBA00022989"/>
    </source>
</evidence>
<dbReference type="HOGENOM" id="CLU_013016_0_2_0"/>